<dbReference type="GO" id="GO:0004930">
    <property type="term" value="F:G protein-coupled receptor activity"/>
    <property type="evidence" value="ECO:0007669"/>
    <property type="project" value="UniProtKB-KW"/>
</dbReference>
<name>A0A8C6XFF8_NAJNA</name>
<dbReference type="Pfam" id="PF00001">
    <property type="entry name" value="7tm_1"/>
    <property type="match status" value="1"/>
</dbReference>
<keyword evidence="9 10" id="KW-0807">Transducer</keyword>
<dbReference type="GeneTree" id="ENSGT01050000244828"/>
<dbReference type="PRINTS" id="PR00237">
    <property type="entry name" value="GPCRRHODOPSN"/>
</dbReference>
<feature type="transmembrane region" description="Helical" evidence="11">
    <location>
        <begin position="201"/>
        <end position="224"/>
    </location>
</feature>
<dbReference type="PRINTS" id="PR00245">
    <property type="entry name" value="OLFACTORYR"/>
</dbReference>
<dbReference type="PROSITE" id="PS50262">
    <property type="entry name" value="G_PROTEIN_RECEP_F1_2"/>
    <property type="match status" value="1"/>
</dbReference>
<dbReference type="GO" id="GO:0004984">
    <property type="term" value="F:olfactory receptor activity"/>
    <property type="evidence" value="ECO:0007669"/>
    <property type="project" value="InterPro"/>
</dbReference>
<keyword evidence="7 11" id="KW-0472">Membrane</keyword>
<feature type="transmembrane region" description="Helical" evidence="11">
    <location>
        <begin position="103"/>
        <end position="125"/>
    </location>
</feature>
<keyword evidence="4 11" id="KW-0552">Olfaction</keyword>
<evidence type="ECO:0000256" key="10">
    <source>
        <dbReference type="RuleBase" id="RU000688"/>
    </source>
</evidence>
<dbReference type="Ensembl" id="ENSNNAT00000013631.1">
    <property type="protein sequence ID" value="ENSNNAP00000013026.1"/>
    <property type="gene ID" value="ENSNNAG00000008765.1"/>
</dbReference>
<organism evidence="13 14">
    <name type="scientific">Naja naja</name>
    <name type="common">Indian cobra</name>
    <dbReference type="NCBI Taxonomy" id="35670"/>
    <lineage>
        <taxon>Eukaryota</taxon>
        <taxon>Metazoa</taxon>
        <taxon>Chordata</taxon>
        <taxon>Craniata</taxon>
        <taxon>Vertebrata</taxon>
        <taxon>Euteleostomi</taxon>
        <taxon>Lepidosauria</taxon>
        <taxon>Squamata</taxon>
        <taxon>Bifurcata</taxon>
        <taxon>Unidentata</taxon>
        <taxon>Episquamata</taxon>
        <taxon>Toxicofera</taxon>
        <taxon>Serpentes</taxon>
        <taxon>Colubroidea</taxon>
        <taxon>Elapidae</taxon>
        <taxon>Elapinae</taxon>
        <taxon>Naja</taxon>
    </lineage>
</organism>
<dbReference type="FunFam" id="1.20.1070.10:FF:000015">
    <property type="entry name" value="Olfactory receptor"/>
    <property type="match status" value="1"/>
</dbReference>
<evidence type="ECO:0000313" key="13">
    <source>
        <dbReference type="Ensembl" id="ENSNNAP00000013026.1"/>
    </source>
</evidence>
<evidence type="ECO:0000256" key="6">
    <source>
        <dbReference type="ARBA" id="ARBA00023040"/>
    </source>
</evidence>
<evidence type="ECO:0000256" key="9">
    <source>
        <dbReference type="ARBA" id="ARBA00023224"/>
    </source>
</evidence>
<feature type="transmembrane region" description="Helical" evidence="11">
    <location>
        <begin position="146"/>
        <end position="163"/>
    </location>
</feature>
<evidence type="ECO:0000256" key="4">
    <source>
        <dbReference type="ARBA" id="ARBA00022725"/>
    </source>
</evidence>
<accession>A0A8C6XFF8</accession>
<keyword evidence="5 11" id="KW-1133">Transmembrane helix</keyword>
<dbReference type="SUPFAM" id="SSF81321">
    <property type="entry name" value="Family A G protein-coupled receptor-like"/>
    <property type="match status" value="1"/>
</dbReference>
<evidence type="ECO:0000259" key="12">
    <source>
        <dbReference type="PROSITE" id="PS50262"/>
    </source>
</evidence>
<dbReference type="OMA" id="LILYYEC"/>
<evidence type="ECO:0000256" key="2">
    <source>
        <dbReference type="ARBA" id="ARBA00022475"/>
    </source>
</evidence>
<dbReference type="InterPro" id="IPR050516">
    <property type="entry name" value="Olfactory_GPCR"/>
</dbReference>
<evidence type="ECO:0000256" key="1">
    <source>
        <dbReference type="ARBA" id="ARBA00004651"/>
    </source>
</evidence>
<dbReference type="InterPro" id="IPR000276">
    <property type="entry name" value="GPCR_Rhodpsn"/>
</dbReference>
<dbReference type="AlphaFoldDB" id="A0A8C6XFF8"/>
<evidence type="ECO:0000256" key="11">
    <source>
        <dbReference type="RuleBase" id="RU363047"/>
    </source>
</evidence>
<feature type="transmembrane region" description="Helical" evidence="11">
    <location>
        <begin position="30"/>
        <end position="56"/>
    </location>
</feature>
<evidence type="ECO:0000256" key="3">
    <source>
        <dbReference type="ARBA" id="ARBA00022692"/>
    </source>
</evidence>
<dbReference type="Gene3D" id="1.20.1070.10">
    <property type="entry name" value="Rhodopsin 7-helix transmembrane proteins"/>
    <property type="match status" value="1"/>
</dbReference>
<dbReference type="GO" id="GO:0005886">
    <property type="term" value="C:plasma membrane"/>
    <property type="evidence" value="ECO:0007669"/>
    <property type="project" value="UniProtKB-SubCell"/>
</dbReference>
<keyword evidence="3 10" id="KW-0812">Transmembrane</keyword>
<keyword evidence="14" id="KW-1185">Reference proteome</keyword>
<feature type="transmembrane region" description="Helical" evidence="11">
    <location>
        <begin position="63"/>
        <end position="83"/>
    </location>
</feature>
<evidence type="ECO:0000256" key="5">
    <source>
        <dbReference type="ARBA" id="ARBA00022989"/>
    </source>
</evidence>
<keyword evidence="6 10" id="KW-0297">G-protein coupled receptor</keyword>
<keyword evidence="8 10" id="KW-0675">Receptor</keyword>
<dbReference type="Proteomes" id="UP000694559">
    <property type="component" value="Unplaced"/>
</dbReference>
<comment type="subcellular location">
    <subcellularLocation>
        <location evidence="1 11">Cell membrane</location>
        <topology evidence="1 11">Multi-pass membrane protein</topology>
    </subcellularLocation>
</comment>
<evidence type="ECO:0000313" key="14">
    <source>
        <dbReference type="Proteomes" id="UP000694559"/>
    </source>
</evidence>
<feature type="domain" description="G-protein coupled receptors family 1 profile" evidence="12">
    <location>
        <begin position="46"/>
        <end position="238"/>
    </location>
</feature>
<dbReference type="InterPro" id="IPR017452">
    <property type="entry name" value="GPCR_Rhodpsn_7TM"/>
</dbReference>
<evidence type="ECO:0000256" key="8">
    <source>
        <dbReference type="ARBA" id="ARBA00023170"/>
    </source>
</evidence>
<reference evidence="13" key="2">
    <citation type="submission" date="2025-09" db="UniProtKB">
        <authorList>
            <consortium name="Ensembl"/>
        </authorList>
    </citation>
    <scope>IDENTIFICATION</scope>
</reference>
<protein>
    <recommendedName>
        <fullName evidence="11">Olfactory receptor</fullName>
    </recommendedName>
</protein>
<reference evidence="13" key="1">
    <citation type="submission" date="2025-08" db="UniProtKB">
        <authorList>
            <consortium name="Ensembl"/>
        </authorList>
    </citation>
    <scope>IDENTIFICATION</scope>
</reference>
<dbReference type="PROSITE" id="PS00237">
    <property type="entry name" value="G_PROTEIN_RECEP_F1_1"/>
    <property type="match status" value="1"/>
</dbReference>
<proteinExistence type="inferred from homology"/>
<keyword evidence="11" id="KW-0716">Sensory transduction</keyword>
<comment type="similarity">
    <text evidence="10">Belongs to the G-protein coupled receptor 1 family.</text>
</comment>
<keyword evidence="2 11" id="KW-1003">Cell membrane</keyword>
<dbReference type="InterPro" id="IPR000725">
    <property type="entry name" value="Olfact_rcpt"/>
</dbReference>
<dbReference type="OrthoDB" id="6151005at2759"/>
<evidence type="ECO:0000256" key="7">
    <source>
        <dbReference type="ARBA" id="ARBA00023136"/>
    </source>
</evidence>
<feature type="transmembrane region" description="Helical" evidence="11">
    <location>
        <begin position="230"/>
        <end position="248"/>
    </location>
</feature>
<dbReference type="PANTHER" id="PTHR26452">
    <property type="entry name" value="OLFACTORY RECEPTOR"/>
    <property type="match status" value="1"/>
</dbReference>
<sequence length="300" mass="34097">MLNTTNILDFVLVGFSENQEVQILHSKAQILYSIVFLITYLCILVGNLLIIFLILFNHYLHTPMYFFLINLAIGDLGVTSAIIPKSIVNAFMNSKLILYYECMIQLFFYVSFLSSNLFFLTIMAYDRYIAICHPLHFASIMKWSTCFQMAGGAWLVGFLHSALHTGSIFSIPFCSNIINQFFCEVPQLIKLFCSDSYLSETWVLVFSSCLGVGCLSFILLTYAFSTCIPHLIVISLFIGSSLLAHLILPAKSPSRLDQIFTTLYTMVPSLMNPIIYSMRNKDVKTAFLKLLGWRLFSKQC</sequence>